<reference evidence="1 2" key="1">
    <citation type="submission" date="2019-09" db="EMBL/GenBank/DDBJ databases">
        <title>Mumia zhuanghuii sp. nov. isolated from the intestinal contents of plateau pika (Ochotona curzoniae) in the Qinghai-Tibet plateau of China.</title>
        <authorList>
            <person name="Tian Z."/>
        </authorList>
    </citation>
    <scope>NUCLEOTIDE SEQUENCE [LARGE SCALE GENOMIC DNA]</scope>
    <source>
        <strain evidence="2">350</strain>
    </source>
</reference>
<proteinExistence type="predicted"/>
<comment type="caution">
    <text evidence="1">The sequence shown here is derived from an EMBL/GenBank/DDBJ whole genome shotgun (WGS) entry which is preliminary data.</text>
</comment>
<dbReference type="OrthoDB" id="5183782at2"/>
<sequence length="266" mass="28205">MSRRLVLASAALLAVTACGDGRAVDVPSSEAYAGPLVADGRFGAAGKVVSCTGDAAAGAVHHGRYEEGAVGDDPDEAFDHALSEAVFDGATDGYRLERDDGDRVLMTYAPDDVVVQAIVLRDGPASAGTGAKDGTGWFVESWARCDLADMPEIAEEHGIQIWSDDSGPVAATTIHSSDGPEHCDWDHMTFLSVDGALYVGDVDAEHARWMDAAYEDDADLPGDAADTGFHRDDDHLWLSPDRTKAYVGDRGSVEVWPRASDSFRCS</sequence>
<dbReference type="PROSITE" id="PS51257">
    <property type="entry name" value="PROKAR_LIPOPROTEIN"/>
    <property type="match status" value="1"/>
</dbReference>
<evidence type="ECO:0000313" key="2">
    <source>
        <dbReference type="Proteomes" id="UP000307768"/>
    </source>
</evidence>
<gene>
    <name evidence="1" type="ORF">FE697_012495</name>
</gene>
<protein>
    <submittedName>
        <fullName evidence="1">Uncharacterized protein</fullName>
    </submittedName>
</protein>
<dbReference type="Proteomes" id="UP000307768">
    <property type="component" value="Unassembled WGS sequence"/>
</dbReference>
<name>A0A5Q6RY90_9ACTN</name>
<dbReference type="RefSeq" id="WP_149769902.1">
    <property type="nucleotide sequence ID" value="NZ_VDFQ02000003.1"/>
</dbReference>
<dbReference type="EMBL" id="VDFQ02000003">
    <property type="protein sequence ID" value="KAA1422951.1"/>
    <property type="molecule type" value="Genomic_DNA"/>
</dbReference>
<dbReference type="AlphaFoldDB" id="A0A5Q6RY90"/>
<organism evidence="1 2">
    <name type="scientific">Mumia zhuanghuii</name>
    <dbReference type="NCBI Taxonomy" id="2585211"/>
    <lineage>
        <taxon>Bacteria</taxon>
        <taxon>Bacillati</taxon>
        <taxon>Actinomycetota</taxon>
        <taxon>Actinomycetes</taxon>
        <taxon>Propionibacteriales</taxon>
        <taxon>Nocardioidaceae</taxon>
        <taxon>Mumia</taxon>
    </lineage>
</organism>
<evidence type="ECO:0000313" key="1">
    <source>
        <dbReference type="EMBL" id="KAA1422951.1"/>
    </source>
</evidence>
<accession>A0A5Q6RY90</accession>